<dbReference type="InterPro" id="IPR016181">
    <property type="entry name" value="Acyl_CoA_acyltransferase"/>
</dbReference>
<organism evidence="2 3">
    <name type="scientific">Streptomyces roseoverticillatus</name>
    <dbReference type="NCBI Taxonomy" id="66429"/>
    <lineage>
        <taxon>Bacteria</taxon>
        <taxon>Bacillati</taxon>
        <taxon>Actinomycetota</taxon>
        <taxon>Actinomycetes</taxon>
        <taxon>Kitasatosporales</taxon>
        <taxon>Streptomycetaceae</taxon>
        <taxon>Streptomyces</taxon>
    </lineage>
</organism>
<protein>
    <submittedName>
        <fullName evidence="2">GNAT family N-acetyltransferase</fullName>
        <ecNumber evidence="2">2.3.1.-</ecNumber>
    </submittedName>
</protein>
<keyword evidence="2" id="KW-0012">Acyltransferase</keyword>
<dbReference type="EC" id="2.3.1.-" evidence="2"/>
<dbReference type="EMBL" id="JBFASG010000053">
    <property type="protein sequence ID" value="MEV4927545.1"/>
    <property type="molecule type" value="Genomic_DNA"/>
</dbReference>
<dbReference type="Pfam" id="PF13508">
    <property type="entry name" value="Acetyltransf_7"/>
    <property type="match status" value="1"/>
</dbReference>
<feature type="domain" description="N-acetyltransferase" evidence="1">
    <location>
        <begin position="1"/>
        <end position="115"/>
    </location>
</feature>
<dbReference type="RefSeq" id="WP_366090663.1">
    <property type="nucleotide sequence ID" value="NZ_JBFASG010000053.1"/>
</dbReference>
<dbReference type="InterPro" id="IPR000182">
    <property type="entry name" value="GNAT_dom"/>
</dbReference>
<reference evidence="2 3" key="1">
    <citation type="submission" date="2024-06" db="EMBL/GenBank/DDBJ databases">
        <title>The Natural Products Discovery Center: Release of the First 8490 Sequenced Strains for Exploring Actinobacteria Biosynthetic Diversity.</title>
        <authorList>
            <person name="Kalkreuter E."/>
            <person name="Kautsar S.A."/>
            <person name="Yang D."/>
            <person name="Bader C.D."/>
            <person name="Teijaro C.N."/>
            <person name="Fluegel L."/>
            <person name="Davis C.M."/>
            <person name="Simpson J.R."/>
            <person name="Lauterbach L."/>
            <person name="Steele A.D."/>
            <person name="Gui C."/>
            <person name="Meng S."/>
            <person name="Li G."/>
            <person name="Viehrig K."/>
            <person name="Ye F."/>
            <person name="Su P."/>
            <person name="Kiefer A.F."/>
            <person name="Nichols A."/>
            <person name="Cepeda A.J."/>
            <person name="Yan W."/>
            <person name="Fan B."/>
            <person name="Jiang Y."/>
            <person name="Adhikari A."/>
            <person name="Zheng C.-J."/>
            <person name="Schuster L."/>
            <person name="Cowan T.M."/>
            <person name="Smanski M.J."/>
            <person name="Chevrette M.G."/>
            <person name="De Carvalho L.P.S."/>
            <person name="Shen B."/>
        </authorList>
    </citation>
    <scope>NUCLEOTIDE SEQUENCE [LARGE SCALE GENOMIC DNA]</scope>
    <source>
        <strain evidence="2 3">NPDC053791</strain>
    </source>
</reference>
<dbReference type="CDD" id="cd04301">
    <property type="entry name" value="NAT_SF"/>
    <property type="match status" value="1"/>
</dbReference>
<name>A0ABV3J4D8_9ACTN</name>
<evidence type="ECO:0000313" key="3">
    <source>
        <dbReference type="Proteomes" id="UP001552479"/>
    </source>
</evidence>
<dbReference type="SUPFAM" id="SSF55729">
    <property type="entry name" value="Acyl-CoA N-acyltransferases (Nat)"/>
    <property type="match status" value="1"/>
</dbReference>
<dbReference type="Gene3D" id="3.40.630.30">
    <property type="match status" value="1"/>
</dbReference>
<evidence type="ECO:0000313" key="2">
    <source>
        <dbReference type="EMBL" id="MEV4927545.1"/>
    </source>
</evidence>
<accession>A0ABV3J4D8</accession>
<comment type="caution">
    <text evidence="2">The sequence shown here is derived from an EMBL/GenBank/DDBJ whole genome shotgun (WGS) entry which is preliminary data.</text>
</comment>
<dbReference type="GO" id="GO:0016746">
    <property type="term" value="F:acyltransferase activity"/>
    <property type="evidence" value="ECO:0007669"/>
    <property type="project" value="UniProtKB-KW"/>
</dbReference>
<keyword evidence="2" id="KW-0808">Transferase</keyword>
<keyword evidence="3" id="KW-1185">Reference proteome</keyword>
<dbReference type="Proteomes" id="UP001552479">
    <property type="component" value="Unassembled WGS sequence"/>
</dbReference>
<evidence type="ECO:0000259" key="1">
    <source>
        <dbReference type="PROSITE" id="PS51186"/>
    </source>
</evidence>
<proteinExistence type="predicted"/>
<dbReference type="PROSITE" id="PS51186">
    <property type="entry name" value="GNAT"/>
    <property type="match status" value="1"/>
</dbReference>
<gene>
    <name evidence="2" type="ORF">AB0L03_32855</name>
</gene>
<sequence>MPGVLPGSRVRVATASGSGRIPGFAALEDDMLEHLYLHPDSRRQVIGSALLAQVREAAPGALSLHVFQRNEAAIAPGRRFHRKPFCRIWTTTRPDKHTRLHTDECVPLLLCKEPPGPSVC</sequence>